<evidence type="ECO:0000256" key="4">
    <source>
        <dbReference type="ARBA" id="ARBA00022729"/>
    </source>
</evidence>
<evidence type="ECO:0000313" key="9">
    <source>
        <dbReference type="Proteomes" id="UP000235616"/>
    </source>
</evidence>
<keyword evidence="4 7" id="KW-0732">Signal</keyword>
<dbReference type="SUPFAM" id="SSF53850">
    <property type="entry name" value="Periplasmic binding protein-like II"/>
    <property type="match status" value="1"/>
</dbReference>
<comment type="caution">
    <text evidence="8">The sequence shown here is derived from an EMBL/GenBank/DDBJ whole genome shotgun (WGS) entry which is preliminary data.</text>
</comment>
<dbReference type="PANTHER" id="PTHR30632">
    <property type="entry name" value="MOLYBDATE-BINDING PERIPLASMIC PROTEIN"/>
    <property type="match status" value="1"/>
</dbReference>
<comment type="subunit">
    <text evidence="5">The complex is composed of two ATP-binding proteins (ModC), two transmembrane proteins (ModB) and a solute-binding protein (ModA).</text>
</comment>
<protein>
    <submittedName>
        <fullName evidence="8">Molybdate ABC transporter substrate-binding protein</fullName>
    </submittedName>
</protein>
<keyword evidence="3 6" id="KW-0479">Metal-binding</keyword>
<feature type="binding site" evidence="6">
    <location>
        <position position="43"/>
    </location>
    <ligand>
        <name>molybdate</name>
        <dbReference type="ChEBI" id="CHEBI:36264"/>
    </ligand>
</feature>
<name>A0A2N7VKR0_9BURK</name>
<dbReference type="GO" id="GO:1901359">
    <property type="term" value="F:tungstate binding"/>
    <property type="evidence" value="ECO:0007669"/>
    <property type="project" value="UniProtKB-ARBA"/>
</dbReference>
<dbReference type="PANTHER" id="PTHR30632:SF0">
    <property type="entry name" value="SULFATE-BINDING PROTEIN"/>
    <property type="match status" value="1"/>
</dbReference>
<feature type="binding site" evidence="6">
    <location>
        <position position="199"/>
    </location>
    <ligand>
        <name>molybdate</name>
        <dbReference type="ChEBI" id="CHEBI:36264"/>
    </ligand>
</feature>
<accession>A0A2N7VKR0</accession>
<evidence type="ECO:0000256" key="5">
    <source>
        <dbReference type="ARBA" id="ARBA00062515"/>
    </source>
</evidence>
<dbReference type="EMBL" id="PNYA01000018">
    <property type="protein sequence ID" value="PMS17728.1"/>
    <property type="molecule type" value="Genomic_DNA"/>
</dbReference>
<proteinExistence type="inferred from homology"/>
<dbReference type="Pfam" id="PF13531">
    <property type="entry name" value="SBP_bac_11"/>
    <property type="match status" value="1"/>
</dbReference>
<feature type="binding site" evidence="6">
    <location>
        <position position="181"/>
    </location>
    <ligand>
        <name>molybdate</name>
        <dbReference type="ChEBI" id="CHEBI:36264"/>
    </ligand>
</feature>
<keyword evidence="2 6" id="KW-0500">Molybdenum</keyword>
<reference evidence="8 9" key="1">
    <citation type="submission" date="2018-01" db="EMBL/GenBank/DDBJ databases">
        <title>Whole genome analyses suggest that Burkholderia sensu lato contains two further novel genera in the rhizoxinica-symbiotica group Mycetohabitans gen. nov., and Trinickia gen. nov.: implications for the evolution of diazotrophy and nodulation in the Burkholderiaceae.</title>
        <authorList>
            <person name="Estrada-de los Santos P."/>
            <person name="Palmer M."/>
            <person name="Chavez-Ramirez B."/>
            <person name="Beukes C."/>
            <person name="Steenkamp E.T."/>
            <person name="Hirsch A.M."/>
            <person name="Manyaka P."/>
            <person name="Maluk M."/>
            <person name="Lafos M."/>
            <person name="Crook M."/>
            <person name="Gross E."/>
            <person name="Simon M.F."/>
            <person name="Bueno dos Reis Junior F."/>
            <person name="Poole P.S."/>
            <person name="Venter S.N."/>
            <person name="James E.K."/>
        </authorList>
    </citation>
    <scope>NUCLEOTIDE SEQUENCE [LARGE SCALE GENOMIC DNA]</scope>
    <source>
        <strain evidence="8 9">GIMN1.004</strain>
    </source>
</reference>
<feature type="chain" id="PRO_5014918538" evidence="7">
    <location>
        <begin position="34"/>
        <end position="265"/>
    </location>
</feature>
<feature type="signal peptide" evidence="7">
    <location>
        <begin position="1"/>
        <end position="33"/>
    </location>
</feature>
<gene>
    <name evidence="8" type="primary">modA</name>
    <name evidence="8" type="ORF">C0Z18_19785</name>
</gene>
<evidence type="ECO:0000256" key="2">
    <source>
        <dbReference type="ARBA" id="ARBA00022505"/>
    </source>
</evidence>
<dbReference type="NCBIfam" id="TIGR01256">
    <property type="entry name" value="modA"/>
    <property type="match status" value="1"/>
</dbReference>
<evidence type="ECO:0000256" key="7">
    <source>
        <dbReference type="SAM" id="SignalP"/>
    </source>
</evidence>
<dbReference type="Gene3D" id="3.40.190.10">
    <property type="entry name" value="Periplasmic binding protein-like II"/>
    <property type="match status" value="2"/>
</dbReference>
<dbReference type="FunFam" id="3.40.190.10:FF:000035">
    <property type="entry name" value="Molybdate ABC transporter substrate-binding protein"/>
    <property type="match status" value="1"/>
</dbReference>
<dbReference type="GO" id="GO:0030973">
    <property type="term" value="F:molybdate ion binding"/>
    <property type="evidence" value="ECO:0007669"/>
    <property type="project" value="UniProtKB-ARBA"/>
</dbReference>
<dbReference type="PIRSF" id="PIRSF004846">
    <property type="entry name" value="ModA"/>
    <property type="match status" value="1"/>
</dbReference>
<dbReference type="InterPro" id="IPR005950">
    <property type="entry name" value="ModA"/>
</dbReference>
<dbReference type="InterPro" id="IPR050682">
    <property type="entry name" value="ModA/WtpA"/>
</dbReference>
<dbReference type="RefSeq" id="WP_102647150.1">
    <property type="nucleotide sequence ID" value="NZ_PNYA01000018.1"/>
</dbReference>
<organism evidence="8 9">
    <name type="scientific">Trinickia dabaoshanensis</name>
    <dbReference type="NCBI Taxonomy" id="564714"/>
    <lineage>
        <taxon>Bacteria</taxon>
        <taxon>Pseudomonadati</taxon>
        <taxon>Pseudomonadota</taxon>
        <taxon>Betaproteobacteria</taxon>
        <taxon>Burkholderiales</taxon>
        <taxon>Burkholderiaceae</taxon>
        <taxon>Trinickia</taxon>
    </lineage>
</organism>
<keyword evidence="9" id="KW-1185">Reference proteome</keyword>
<dbReference type="GO" id="GO:0015689">
    <property type="term" value="P:molybdate ion transport"/>
    <property type="evidence" value="ECO:0007669"/>
    <property type="project" value="InterPro"/>
</dbReference>
<evidence type="ECO:0000256" key="3">
    <source>
        <dbReference type="ARBA" id="ARBA00022723"/>
    </source>
</evidence>
<dbReference type="GO" id="GO:0046872">
    <property type="term" value="F:metal ion binding"/>
    <property type="evidence" value="ECO:0007669"/>
    <property type="project" value="UniProtKB-KW"/>
</dbReference>
<evidence type="ECO:0000256" key="6">
    <source>
        <dbReference type="PIRSR" id="PIRSR004846-1"/>
    </source>
</evidence>
<comment type="similarity">
    <text evidence="1">Belongs to the bacterial solute-binding protein ModA family.</text>
</comment>
<dbReference type="Proteomes" id="UP000235616">
    <property type="component" value="Unassembled WGS sequence"/>
</dbReference>
<dbReference type="AlphaFoldDB" id="A0A2N7VKR0"/>
<dbReference type="OrthoDB" id="9785015at2"/>
<evidence type="ECO:0000313" key="8">
    <source>
        <dbReference type="EMBL" id="PMS17728.1"/>
    </source>
</evidence>
<evidence type="ECO:0000256" key="1">
    <source>
        <dbReference type="ARBA" id="ARBA00009175"/>
    </source>
</evidence>
<sequence>MNASVSAARRPIRALVLFAGALAMFSVQGVAHADELIVSAAASLTNAFREVATAFEKRHPDTKVVLNFGASDVLLQQIANGAPADVFASADETAMDKAVAQNAVVQGTRHDFATNSLVMIVPADSRLKVQSVRETVAMAGVKRVAVGDPASVPVGRYTKAALEHDGSWDAVSAKAVLANNVRQALDYVARGEVDAGFVYGTDAALMPQNVKVAMKVPTGTPVTYPIAVVKGSAHAAQAGAFADWVLSPQGQAILAKYGFEPPAGR</sequence>
<feature type="binding site" evidence="6">
    <location>
        <position position="71"/>
    </location>
    <ligand>
        <name>molybdate</name>
        <dbReference type="ChEBI" id="CHEBI:36264"/>
    </ligand>
</feature>